<evidence type="ECO:0000256" key="7">
    <source>
        <dbReference type="RuleBase" id="RU363041"/>
    </source>
</evidence>
<name>A0A1H6UW57_9EURY</name>
<evidence type="ECO:0000256" key="4">
    <source>
        <dbReference type="ARBA" id="ARBA00022692"/>
    </source>
</evidence>
<reference evidence="8 9" key="1">
    <citation type="submission" date="2016-10" db="EMBL/GenBank/DDBJ databases">
        <authorList>
            <person name="de Groot N.N."/>
        </authorList>
    </citation>
    <scope>NUCLEOTIDE SEQUENCE [LARGE SCALE GENOMIC DNA]</scope>
    <source>
        <strain evidence="8 9">DSM 22187</strain>
    </source>
</reference>
<keyword evidence="6 7" id="KW-0472">Membrane</keyword>
<keyword evidence="5 7" id="KW-1133">Transmembrane helix</keyword>
<comment type="similarity">
    <text evidence="7">Belongs to the 4-toluene sulfonate uptake permease (TSUP) (TC 2.A.102) family.</text>
</comment>
<organism evidence="8 9">
    <name type="scientific">Halohasta litchfieldiae</name>
    <dbReference type="NCBI Taxonomy" id="1073996"/>
    <lineage>
        <taxon>Archaea</taxon>
        <taxon>Methanobacteriati</taxon>
        <taxon>Methanobacteriota</taxon>
        <taxon>Stenosarchaea group</taxon>
        <taxon>Halobacteria</taxon>
        <taxon>Halobacteriales</taxon>
        <taxon>Haloferacaceae</taxon>
        <taxon>Halohasta</taxon>
    </lineage>
</organism>
<dbReference type="PANTHER" id="PTHR30269:SF37">
    <property type="entry name" value="MEMBRANE TRANSPORTER PROTEIN"/>
    <property type="match status" value="1"/>
</dbReference>
<dbReference type="EMBL" id="FNYR01000012">
    <property type="protein sequence ID" value="SEI92570.1"/>
    <property type="molecule type" value="Genomic_DNA"/>
</dbReference>
<dbReference type="InterPro" id="IPR052017">
    <property type="entry name" value="TSUP"/>
</dbReference>
<dbReference type="PANTHER" id="PTHR30269">
    <property type="entry name" value="TRANSMEMBRANE PROTEIN YFCA"/>
    <property type="match status" value="1"/>
</dbReference>
<dbReference type="Proteomes" id="UP000198888">
    <property type="component" value="Unassembled WGS sequence"/>
</dbReference>
<accession>A0A2H4Q509</accession>
<dbReference type="GeneID" id="35003503"/>
<feature type="transmembrane region" description="Helical" evidence="7">
    <location>
        <begin position="12"/>
        <end position="40"/>
    </location>
</feature>
<keyword evidence="2" id="KW-0813">Transport</keyword>
<dbReference type="KEGG" id="hae:halTADL_2732"/>
<evidence type="ECO:0000256" key="5">
    <source>
        <dbReference type="ARBA" id="ARBA00022989"/>
    </source>
</evidence>
<feature type="transmembrane region" description="Helical" evidence="7">
    <location>
        <begin position="240"/>
        <end position="259"/>
    </location>
</feature>
<keyword evidence="9" id="KW-1185">Reference proteome</keyword>
<evidence type="ECO:0000256" key="6">
    <source>
        <dbReference type="ARBA" id="ARBA00023136"/>
    </source>
</evidence>
<keyword evidence="3 7" id="KW-1003">Cell membrane</keyword>
<dbReference type="OrthoDB" id="214582at2157"/>
<evidence type="ECO:0000313" key="9">
    <source>
        <dbReference type="Proteomes" id="UP000198888"/>
    </source>
</evidence>
<gene>
    <name evidence="8" type="ORF">SAMN05444271_11228</name>
</gene>
<keyword evidence="4 7" id="KW-0812">Transmembrane</keyword>
<feature type="transmembrane region" description="Helical" evidence="7">
    <location>
        <begin position="176"/>
        <end position="202"/>
    </location>
</feature>
<evidence type="ECO:0000256" key="3">
    <source>
        <dbReference type="ARBA" id="ARBA00022475"/>
    </source>
</evidence>
<dbReference type="RefSeq" id="WP_089672613.1">
    <property type="nucleotide sequence ID" value="NZ_CP024845.1"/>
</dbReference>
<protein>
    <recommendedName>
        <fullName evidence="7">Probable membrane transporter protein</fullName>
    </recommendedName>
</protein>
<evidence type="ECO:0000313" key="8">
    <source>
        <dbReference type="EMBL" id="SEI92570.1"/>
    </source>
</evidence>
<evidence type="ECO:0000256" key="2">
    <source>
        <dbReference type="ARBA" id="ARBA00022448"/>
    </source>
</evidence>
<dbReference type="STRING" id="1073996.SAMN05444271_11228"/>
<dbReference type="Pfam" id="PF01925">
    <property type="entry name" value="TauE"/>
    <property type="match status" value="1"/>
</dbReference>
<feature type="transmembrane region" description="Helical" evidence="7">
    <location>
        <begin position="46"/>
        <end position="67"/>
    </location>
</feature>
<accession>A0A1H6UW57</accession>
<dbReference type="InterPro" id="IPR002781">
    <property type="entry name" value="TM_pro_TauE-like"/>
</dbReference>
<dbReference type="GO" id="GO:0005886">
    <property type="term" value="C:plasma membrane"/>
    <property type="evidence" value="ECO:0007669"/>
    <property type="project" value="UniProtKB-SubCell"/>
</dbReference>
<comment type="subcellular location">
    <subcellularLocation>
        <location evidence="1 7">Cell membrane</location>
        <topology evidence="1 7">Multi-pass membrane protein</topology>
    </subcellularLocation>
</comment>
<dbReference type="AlphaFoldDB" id="A0A1H6UW57"/>
<feature type="transmembrane region" description="Helical" evidence="7">
    <location>
        <begin position="79"/>
        <end position="97"/>
    </location>
</feature>
<proteinExistence type="inferred from homology"/>
<evidence type="ECO:0000256" key="1">
    <source>
        <dbReference type="ARBA" id="ARBA00004651"/>
    </source>
</evidence>
<feature type="transmembrane region" description="Helical" evidence="7">
    <location>
        <begin position="142"/>
        <end position="164"/>
    </location>
</feature>
<sequence length="260" mass="26047">MVVALTPAFVGVLFVIVIVSGMVNGLAGFGFAVVGTMALATVVDPATAVVVMIIPMLAANVTLVSELSTDELRSCGKRFGPLVVSALLGTIIGMIVLDALPGGPLRVGLGLITLGFVASQQQAVAIPSLGIEGGSTLGSAPAMITIGGVSGLLFGATNVGVQLVAYLRSQDLSHGLFVGVVAMVFVGINALRVGAAGLLGLYPSLTVLGLSVAATVPAIGGVAVGSRLRNRVSSRLRRRLVFGLLTIIGIRLLLGGLGIA</sequence>
<feature type="transmembrane region" description="Helical" evidence="7">
    <location>
        <begin position="208"/>
        <end position="228"/>
    </location>
</feature>